<dbReference type="InterPro" id="IPR003439">
    <property type="entry name" value="ABC_transporter-like_ATP-bd"/>
</dbReference>
<dbReference type="SUPFAM" id="SSF52540">
    <property type="entry name" value="P-loop containing nucleoside triphosphate hydrolases"/>
    <property type="match status" value="1"/>
</dbReference>
<organism evidence="6 7">
    <name type="scientific">Loigolactobacillus rennini DSM 20253</name>
    <dbReference type="NCBI Taxonomy" id="1423796"/>
    <lineage>
        <taxon>Bacteria</taxon>
        <taxon>Bacillati</taxon>
        <taxon>Bacillota</taxon>
        <taxon>Bacilli</taxon>
        <taxon>Lactobacillales</taxon>
        <taxon>Lactobacillaceae</taxon>
        <taxon>Loigolactobacillus</taxon>
    </lineage>
</organism>
<dbReference type="SMART" id="SM00382">
    <property type="entry name" value="AAA"/>
    <property type="match status" value="1"/>
</dbReference>
<evidence type="ECO:0000313" key="7">
    <source>
        <dbReference type="Proteomes" id="UP000051638"/>
    </source>
</evidence>
<dbReference type="InterPro" id="IPR017871">
    <property type="entry name" value="ABC_transporter-like_CS"/>
</dbReference>
<dbReference type="STRING" id="1423796.FC24_GL001142"/>
<dbReference type="Proteomes" id="UP000051638">
    <property type="component" value="Unassembled WGS sequence"/>
</dbReference>
<feature type="domain" description="ABC transporter" evidence="5">
    <location>
        <begin position="2"/>
        <end position="239"/>
    </location>
</feature>
<sequence>MLQVKQVSVAFNQHKIIQNISFSLPYGHKLAILGPNGSGKTTLLRAIDHLIDYQGSIKLGGKEVREMKRAEIAGQIGLLKQMSTSYFPYTVKELVMQGRYRRLKGQFFGTVDRTDKEFVEKCLVATGFQDMQDRRIDSLSGGQLQRAFLAKTLAQDPKIILLDEPTNHLDIYYQLELLDYLNDWMADGEHAVIGVFHDINLALSFSKEMLFLKAGQIVNQGQFNQIVSGQFLEHVFNTDVLGYLRRNEKLWQTIK</sequence>
<evidence type="ECO:0000259" key="5">
    <source>
        <dbReference type="PROSITE" id="PS50893"/>
    </source>
</evidence>
<gene>
    <name evidence="6" type="ORF">FC24_GL001142</name>
</gene>
<keyword evidence="7" id="KW-1185">Reference proteome</keyword>
<dbReference type="GO" id="GO:0016887">
    <property type="term" value="F:ATP hydrolysis activity"/>
    <property type="evidence" value="ECO:0007669"/>
    <property type="project" value="InterPro"/>
</dbReference>
<evidence type="ECO:0000256" key="4">
    <source>
        <dbReference type="ARBA" id="ARBA00022967"/>
    </source>
</evidence>
<protein>
    <submittedName>
        <fullName evidence="6">Iron ABC transporter ATP-binding protein</fullName>
    </submittedName>
</protein>
<reference evidence="6 7" key="1">
    <citation type="journal article" date="2015" name="Genome Announc.">
        <title>Expanding the biotechnology potential of lactobacilli through comparative genomics of 213 strains and associated genera.</title>
        <authorList>
            <person name="Sun Z."/>
            <person name="Harris H.M."/>
            <person name="McCann A."/>
            <person name="Guo C."/>
            <person name="Argimon S."/>
            <person name="Zhang W."/>
            <person name="Yang X."/>
            <person name="Jeffery I.B."/>
            <person name="Cooney J.C."/>
            <person name="Kagawa T.F."/>
            <person name="Liu W."/>
            <person name="Song Y."/>
            <person name="Salvetti E."/>
            <person name="Wrobel A."/>
            <person name="Rasinkangas P."/>
            <person name="Parkhill J."/>
            <person name="Rea M.C."/>
            <person name="O'Sullivan O."/>
            <person name="Ritari J."/>
            <person name="Douillard F.P."/>
            <person name="Paul Ross R."/>
            <person name="Yang R."/>
            <person name="Briner A.E."/>
            <person name="Felis G.E."/>
            <person name="de Vos W.M."/>
            <person name="Barrangou R."/>
            <person name="Klaenhammer T.R."/>
            <person name="Caufield P.W."/>
            <person name="Cui Y."/>
            <person name="Zhang H."/>
            <person name="O'Toole P.W."/>
        </authorList>
    </citation>
    <scope>NUCLEOTIDE SEQUENCE [LARGE SCALE GENOMIC DNA]</scope>
    <source>
        <strain evidence="6 7">DSM 20253</strain>
    </source>
</reference>
<dbReference type="Pfam" id="PF00005">
    <property type="entry name" value="ABC_tran"/>
    <property type="match status" value="1"/>
</dbReference>
<dbReference type="PATRIC" id="fig|1423796.3.peg.1166"/>
<dbReference type="OrthoDB" id="9787851at2"/>
<accession>A0A0R2D5A9</accession>
<evidence type="ECO:0000256" key="3">
    <source>
        <dbReference type="ARBA" id="ARBA00022840"/>
    </source>
</evidence>
<keyword evidence="3 6" id="KW-0067">ATP-binding</keyword>
<dbReference type="EMBL" id="AYYI01000029">
    <property type="protein sequence ID" value="KRM98626.1"/>
    <property type="molecule type" value="Genomic_DNA"/>
</dbReference>
<keyword evidence="4" id="KW-1278">Translocase</keyword>
<dbReference type="AlphaFoldDB" id="A0A0R2D5A9"/>
<dbReference type="CDD" id="cd03214">
    <property type="entry name" value="ABC_Iron-Siderophores_B12_Hemin"/>
    <property type="match status" value="1"/>
</dbReference>
<dbReference type="RefSeq" id="WP_083485632.1">
    <property type="nucleotide sequence ID" value="NZ_AYYI01000029.1"/>
</dbReference>
<keyword evidence="1" id="KW-0813">Transport</keyword>
<keyword evidence="2" id="KW-0547">Nucleotide-binding</keyword>
<dbReference type="Gene3D" id="3.40.50.300">
    <property type="entry name" value="P-loop containing nucleotide triphosphate hydrolases"/>
    <property type="match status" value="1"/>
</dbReference>
<dbReference type="PANTHER" id="PTHR42794">
    <property type="entry name" value="HEMIN IMPORT ATP-BINDING PROTEIN HMUV"/>
    <property type="match status" value="1"/>
</dbReference>
<dbReference type="InterPro" id="IPR027417">
    <property type="entry name" value="P-loop_NTPase"/>
</dbReference>
<evidence type="ECO:0000313" key="6">
    <source>
        <dbReference type="EMBL" id="KRM98626.1"/>
    </source>
</evidence>
<dbReference type="InterPro" id="IPR003593">
    <property type="entry name" value="AAA+_ATPase"/>
</dbReference>
<evidence type="ECO:0000256" key="1">
    <source>
        <dbReference type="ARBA" id="ARBA00022448"/>
    </source>
</evidence>
<dbReference type="PROSITE" id="PS50893">
    <property type="entry name" value="ABC_TRANSPORTER_2"/>
    <property type="match status" value="1"/>
</dbReference>
<dbReference type="PROSITE" id="PS00211">
    <property type="entry name" value="ABC_TRANSPORTER_1"/>
    <property type="match status" value="1"/>
</dbReference>
<dbReference type="FunFam" id="3.40.50.300:FF:000134">
    <property type="entry name" value="Iron-enterobactin ABC transporter ATP-binding protein"/>
    <property type="match status" value="1"/>
</dbReference>
<comment type="caution">
    <text evidence="6">The sequence shown here is derived from an EMBL/GenBank/DDBJ whole genome shotgun (WGS) entry which is preliminary data.</text>
</comment>
<evidence type="ECO:0000256" key="2">
    <source>
        <dbReference type="ARBA" id="ARBA00022741"/>
    </source>
</evidence>
<proteinExistence type="predicted"/>
<name>A0A0R2D5A9_9LACO</name>
<dbReference type="PANTHER" id="PTHR42794:SF1">
    <property type="entry name" value="HEMIN IMPORT ATP-BINDING PROTEIN HMUV"/>
    <property type="match status" value="1"/>
</dbReference>
<dbReference type="GO" id="GO:0005524">
    <property type="term" value="F:ATP binding"/>
    <property type="evidence" value="ECO:0007669"/>
    <property type="project" value="UniProtKB-KW"/>
</dbReference>